<dbReference type="PANTHER" id="PTHR40455">
    <property type="entry name" value="ANTITOXIN HIGA"/>
    <property type="match status" value="1"/>
</dbReference>
<dbReference type="InterPro" id="IPR010982">
    <property type="entry name" value="Lambda_DNA-bd_dom_sf"/>
</dbReference>
<reference evidence="2 3" key="1">
    <citation type="journal article" date="2020" name="ISME J.">
        <title>Comparative genomics reveals insights into cyanobacterial evolution and habitat adaptation.</title>
        <authorList>
            <person name="Chen M.Y."/>
            <person name="Teng W.K."/>
            <person name="Zhao L."/>
            <person name="Hu C.X."/>
            <person name="Zhou Y.K."/>
            <person name="Han B.P."/>
            <person name="Song L.R."/>
            <person name="Shu W.S."/>
        </authorList>
    </citation>
    <scope>NUCLEOTIDE SEQUENCE [LARGE SCALE GENOMIC DNA]</scope>
    <source>
        <strain evidence="2 3">FACHB-1050</strain>
    </source>
</reference>
<dbReference type="Gene3D" id="1.10.260.40">
    <property type="entry name" value="lambda repressor-like DNA-binding domains"/>
    <property type="match status" value="1"/>
</dbReference>
<proteinExistence type="predicted"/>
<dbReference type="InterPro" id="IPR001387">
    <property type="entry name" value="Cro/C1-type_HTH"/>
</dbReference>
<dbReference type="Proteomes" id="UP000618445">
    <property type="component" value="Unassembled WGS sequence"/>
</dbReference>
<dbReference type="InterPro" id="IPR039060">
    <property type="entry name" value="Antitox_HigA"/>
</dbReference>
<feature type="domain" description="HTH cro/C1-type" evidence="1">
    <location>
        <begin position="101"/>
        <end position="130"/>
    </location>
</feature>
<accession>A0ABR8CCW3</accession>
<gene>
    <name evidence="2" type="ORF">H6G05_11850</name>
</gene>
<keyword evidence="3" id="KW-1185">Reference proteome</keyword>
<evidence type="ECO:0000313" key="2">
    <source>
        <dbReference type="EMBL" id="MBD2317536.1"/>
    </source>
</evidence>
<protein>
    <submittedName>
        <fullName evidence="2">Transcriptional regulator</fullName>
    </submittedName>
</protein>
<name>A0ABR8CCW3_9CYAN</name>
<dbReference type="PROSITE" id="PS50943">
    <property type="entry name" value="HTH_CROC1"/>
    <property type="match status" value="1"/>
</dbReference>
<comment type="caution">
    <text evidence="2">The sequence shown here is derived from an EMBL/GenBank/DDBJ whole genome shotgun (WGS) entry which is preliminary data.</text>
</comment>
<dbReference type="RefSeq" id="WP_190578374.1">
    <property type="nucleotide sequence ID" value="NZ_CAWPQU010000008.1"/>
</dbReference>
<dbReference type="EMBL" id="JACJQY010000016">
    <property type="protein sequence ID" value="MBD2317536.1"/>
    <property type="molecule type" value="Genomic_DNA"/>
</dbReference>
<evidence type="ECO:0000259" key="1">
    <source>
        <dbReference type="PROSITE" id="PS50943"/>
    </source>
</evidence>
<dbReference type="SUPFAM" id="SSF47413">
    <property type="entry name" value="lambda repressor-like DNA-binding domains"/>
    <property type="match status" value="1"/>
</dbReference>
<sequence>MITAEPNNYIQLLQTFPPRPIKSEKDLLAVQEMIDRIVDADEITPEQQDYINILGMLIYEYEEKYVSIPDLSGVELLKALIHEFNLQQKDLVPIFKTESIVSAILNKKRKFTVEHIEKLANFFHLSPSVFFKG</sequence>
<organism evidence="2 3">
    <name type="scientific">Phormidium tenue FACHB-1050</name>
    <dbReference type="NCBI Taxonomy" id="2692857"/>
    <lineage>
        <taxon>Bacteria</taxon>
        <taxon>Bacillati</taxon>
        <taxon>Cyanobacteriota</taxon>
        <taxon>Cyanophyceae</taxon>
        <taxon>Oscillatoriophycideae</taxon>
        <taxon>Oscillatoriales</taxon>
        <taxon>Oscillatoriaceae</taxon>
        <taxon>Phormidium</taxon>
    </lineage>
</organism>
<evidence type="ECO:0000313" key="3">
    <source>
        <dbReference type="Proteomes" id="UP000618445"/>
    </source>
</evidence>
<dbReference type="PANTHER" id="PTHR40455:SF1">
    <property type="entry name" value="ANTITOXIN HIGA"/>
    <property type="match status" value="1"/>
</dbReference>